<protein>
    <submittedName>
        <fullName evidence="1">Uncharacterized protein</fullName>
    </submittedName>
</protein>
<dbReference type="Proteomes" id="UP001177670">
    <property type="component" value="Unassembled WGS sequence"/>
</dbReference>
<gene>
    <name evidence="1" type="ORF">K0M31_013681</name>
</gene>
<dbReference type="EMBL" id="JAHYIQ010000038">
    <property type="protein sequence ID" value="KAK1119186.1"/>
    <property type="molecule type" value="Genomic_DNA"/>
</dbReference>
<sequence length="100" mass="11184">MISVARRFDGRALLSAYVAESTNDRSLSEKVNERELRGTTWCSLGCTHSRDCTLCNNKTMSIAAGHEYAVGTRLDRVYNNDVGAAITLEKDRQRHEDYAA</sequence>
<name>A0AA40FHP0_9HYME</name>
<accession>A0AA40FHP0</accession>
<organism evidence="1 2">
    <name type="scientific">Melipona bicolor</name>
    <dbReference type="NCBI Taxonomy" id="60889"/>
    <lineage>
        <taxon>Eukaryota</taxon>
        <taxon>Metazoa</taxon>
        <taxon>Ecdysozoa</taxon>
        <taxon>Arthropoda</taxon>
        <taxon>Hexapoda</taxon>
        <taxon>Insecta</taxon>
        <taxon>Pterygota</taxon>
        <taxon>Neoptera</taxon>
        <taxon>Endopterygota</taxon>
        <taxon>Hymenoptera</taxon>
        <taxon>Apocrita</taxon>
        <taxon>Aculeata</taxon>
        <taxon>Apoidea</taxon>
        <taxon>Anthophila</taxon>
        <taxon>Apidae</taxon>
        <taxon>Melipona</taxon>
    </lineage>
</organism>
<proteinExistence type="predicted"/>
<keyword evidence="2" id="KW-1185">Reference proteome</keyword>
<dbReference type="AlphaFoldDB" id="A0AA40FHP0"/>
<evidence type="ECO:0000313" key="2">
    <source>
        <dbReference type="Proteomes" id="UP001177670"/>
    </source>
</evidence>
<comment type="caution">
    <text evidence="1">The sequence shown here is derived from an EMBL/GenBank/DDBJ whole genome shotgun (WGS) entry which is preliminary data.</text>
</comment>
<evidence type="ECO:0000313" key="1">
    <source>
        <dbReference type="EMBL" id="KAK1119186.1"/>
    </source>
</evidence>
<reference evidence="1" key="1">
    <citation type="submission" date="2021-10" db="EMBL/GenBank/DDBJ databases">
        <title>Melipona bicolor Genome sequencing and assembly.</title>
        <authorList>
            <person name="Araujo N.S."/>
            <person name="Arias M.C."/>
        </authorList>
    </citation>
    <scope>NUCLEOTIDE SEQUENCE</scope>
    <source>
        <strain evidence="1">USP_2M_L1-L4_2017</strain>
        <tissue evidence="1">Whole body</tissue>
    </source>
</reference>